<sequence length="235" mass="25295">MDAGIRACNAAHRQQLFFRARLRVPRGGLAVTGACGAPTRRDSRKEAVLRVLGGRGSRTVDWDGAVAAGASVRALARHWQGVRHRGGSVGHRVGAMLGKWDCERGGWSAQGAESHPVAALIHAASTGTAREARECLLGFRSERARGAAQHKRLERGGARVHGPCIWATTIIFNSYLMQHECTELGMIMTDLTGGHLLLPISPGAQQEPMICRLKHNNRSEAPVAASAPYAAYKRL</sequence>
<keyword evidence="2" id="KW-1185">Reference proteome</keyword>
<protein>
    <submittedName>
        <fullName evidence="1">Uncharacterized protein</fullName>
    </submittedName>
</protein>
<evidence type="ECO:0000313" key="1">
    <source>
        <dbReference type="EMBL" id="KZP27357.1"/>
    </source>
</evidence>
<organism evidence="1 2">
    <name type="scientific">Athelia psychrophila</name>
    <dbReference type="NCBI Taxonomy" id="1759441"/>
    <lineage>
        <taxon>Eukaryota</taxon>
        <taxon>Fungi</taxon>
        <taxon>Dikarya</taxon>
        <taxon>Basidiomycota</taxon>
        <taxon>Agaricomycotina</taxon>
        <taxon>Agaricomycetes</taxon>
        <taxon>Agaricomycetidae</taxon>
        <taxon>Atheliales</taxon>
        <taxon>Atheliaceae</taxon>
        <taxon>Athelia</taxon>
    </lineage>
</organism>
<gene>
    <name evidence="1" type="ORF">FIBSPDRAFT_886597</name>
</gene>
<accession>A0A166QNC5</accession>
<evidence type="ECO:0000313" key="2">
    <source>
        <dbReference type="Proteomes" id="UP000076532"/>
    </source>
</evidence>
<dbReference type="Proteomes" id="UP000076532">
    <property type="component" value="Unassembled WGS sequence"/>
</dbReference>
<reference evidence="1 2" key="1">
    <citation type="journal article" date="2016" name="Mol. Biol. Evol.">
        <title>Comparative Genomics of Early-Diverging Mushroom-Forming Fungi Provides Insights into the Origins of Lignocellulose Decay Capabilities.</title>
        <authorList>
            <person name="Nagy L.G."/>
            <person name="Riley R."/>
            <person name="Tritt A."/>
            <person name="Adam C."/>
            <person name="Daum C."/>
            <person name="Floudas D."/>
            <person name="Sun H."/>
            <person name="Yadav J.S."/>
            <person name="Pangilinan J."/>
            <person name="Larsson K.H."/>
            <person name="Matsuura K."/>
            <person name="Barry K."/>
            <person name="Labutti K."/>
            <person name="Kuo R."/>
            <person name="Ohm R.A."/>
            <person name="Bhattacharya S.S."/>
            <person name="Shirouzu T."/>
            <person name="Yoshinaga Y."/>
            <person name="Martin F.M."/>
            <person name="Grigoriev I.V."/>
            <person name="Hibbett D.S."/>
        </authorList>
    </citation>
    <scope>NUCLEOTIDE SEQUENCE [LARGE SCALE GENOMIC DNA]</scope>
    <source>
        <strain evidence="1 2">CBS 109695</strain>
    </source>
</reference>
<dbReference type="AlphaFoldDB" id="A0A166QNC5"/>
<name>A0A166QNC5_9AGAM</name>
<proteinExistence type="predicted"/>
<dbReference type="EMBL" id="KV417509">
    <property type="protein sequence ID" value="KZP27357.1"/>
    <property type="molecule type" value="Genomic_DNA"/>
</dbReference>